<evidence type="ECO:0008006" key="4">
    <source>
        <dbReference type="Google" id="ProtNLM"/>
    </source>
</evidence>
<sequence>MSSTRVPHGDPSSPLHTHPARNRHGRGARGPLLPVGVPRYTTRSAHFDQLVIDAYAPLHNAYFRELAGVDLAVDTIPRMRLSPDMTVFPDEIIADGPVPLGRVLQAGVDRRGNPTRARFVVFRMPIEQRAATTEERSELVTWVLTALVANYLNLDARTIDPDFPW</sequence>
<accession>A0ABY7UHH5</accession>
<dbReference type="Gene3D" id="3.30.2010.20">
    <property type="match status" value="1"/>
</dbReference>
<name>A0ABY7UHH5_9CORY</name>
<feature type="compositionally biased region" description="Basic residues" evidence="1">
    <location>
        <begin position="18"/>
        <end position="27"/>
    </location>
</feature>
<dbReference type="CDD" id="cd12954">
    <property type="entry name" value="MMP_TTHA0227_like_1"/>
    <property type="match status" value="1"/>
</dbReference>
<protein>
    <recommendedName>
        <fullName evidence="4">Metallopeptidase family protein</fullName>
    </recommendedName>
</protein>
<dbReference type="Proteomes" id="UP001218071">
    <property type="component" value="Chromosome"/>
</dbReference>
<dbReference type="RefSeq" id="WP_042406008.1">
    <property type="nucleotide sequence ID" value="NZ_CBYN010000025.1"/>
</dbReference>
<evidence type="ECO:0000313" key="3">
    <source>
        <dbReference type="Proteomes" id="UP001218071"/>
    </source>
</evidence>
<reference evidence="2 3" key="1">
    <citation type="submission" date="2020-10" db="EMBL/GenBank/DDBJ databases">
        <title>Complete genome sequence of Corynebacterium jeddahense DSM 45997, type strain of Corynebacterium jeddahense.</title>
        <authorList>
            <person name="Busche T."/>
            <person name="Kalinowski J."/>
            <person name="Ruckert C."/>
        </authorList>
    </citation>
    <scope>NUCLEOTIDE SEQUENCE [LARGE SCALE GENOMIC DNA]</scope>
    <source>
        <strain evidence="2 3">DSM 45997</strain>
    </source>
</reference>
<keyword evidence="3" id="KW-1185">Reference proteome</keyword>
<dbReference type="SUPFAM" id="SSF55486">
    <property type="entry name" value="Metalloproteases ('zincins'), catalytic domain"/>
    <property type="match status" value="1"/>
</dbReference>
<proteinExistence type="predicted"/>
<dbReference type="InterPro" id="IPR038555">
    <property type="entry name" value="Zincin_1_sf"/>
</dbReference>
<evidence type="ECO:0000256" key="1">
    <source>
        <dbReference type="SAM" id="MobiDB-lite"/>
    </source>
</evidence>
<evidence type="ECO:0000313" key="2">
    <source>
        <dbReference type="EMBL" id="WCZ38186.1"/>
    </source>
</evidence>
<feature type="region of interest" description="Disordered" evidence="1">
    <location>
        <begin position="1"/>
        <end position="33"/>
    </location>
</feature>
<organism evidence="2 3">
    <name type="scientific">Corynebacterium jeddahense</name>
    <dbReference type="NCBI Taxonomy" id="1414719"/>
    <lineage>
        <taxon>Bacteria</taxon>
        <taxon>Bacillati</taxon>
        <taxon>Actinomycetota</taxon>
        <taxon>Actinomycetes</taxon>
        <taxon>Mycobacteriales</taxon>
        <taxon>Corynebacteriaceae</taxon>
        <taxon>Corynebacterium</taxon>
    </lineage>
</organism>
<gene>
    <name evidence="2" type="ORF">CJEDD_02825</name>
</gene>
<dbReference type="EMBL" id="CP063194">
    <property type="protein sequence ID" value="WCZ38186.1"/>
    <property type="molecule type" value="Genomic_DNA"/>
</dbReference>